<dbReference type="GO" id="GO:0006631">
    <property type="term" value="P:fatty acid metabolic process"/>
    <property type="evidence" value="ECO:0007669"/>
    <property type="project" value="InterPro"/>
</dbReference>
<feature type="domain" description="3-hydroxyacyl-CoA dehydrogenase C-terminal" evidence="4">
    <location>
        <begin position="185"/>
        <end position="280"/>
    </location>
</feature>
<feature type="binding site" evidence="3">
    <location>
        <position position="91"/>
    </location>
    <ligand>
        <name>NAD(+)</name>
        <dbReference type="ChEBI" id="CHEBI:57540"/>
    </ligand>
</feature>
<evidence type="ECO:0000259" key="4">
    <source>
        <dbReference type="Pfam" id="PF00725"/>
    </source>
</evidence>
<dbReference type="InterPro" id="IPR036291">
    <property type="entry name" value="NAD(P)-bd_dom_sf"/>
</dbReference>
<evidence type="ECO:0000256" key="3">
    <source>
        <dbReference type="PIRSR" id="PIRSR000105-2"/>
    </source>
</evidence>
<sequence length="280" mass="30793">MSKVAVIGAGTMGAGIAQVLAQKGLQISLVDIKQEFIDKGIERIKKFLARSVEKGKISAEEMDNTISNISPFVNIEDAVNGVELVIEAIVENEEIKKDLFKKLDDICSPEVILASNTSAISITALSEVTNRPDKVLGLHFFNPPAIMKLVEIIKGEKTSEETIQKAIKFCEYLGKTPVPSNEAPGFIVNRLLWKFLNEAYKLLENGVASKEGIDQAVKLGLNHPMGPFELSDYIGLDVMLNIGDYIASKLGDEYKPCDILRNLVEQGKLGRKTGEGFYKY</sequence>
<dbReference type="InterPro" id="IPR006176">
    <property type="entry name" value="3-OHacyl-CoA_DH_NAD-bd"/>
</dbReference>
<evidence type="ECO:0000256" key="2">
    <source>
        <dbReference type="PIRSR" id="PIRSR000105-1"/>
    </source>
</evidence>
<dbReference type="FunFam" id="3.40.50.720:FF:000009">
    <property type="entry name" value="Fatty oxidation complex, alpha subunit"/>
    <property type="match status" value="1"/>
</dbReference>
<evidence type="ECO:0000256" key="1">
    <source>
        <dbReference type="ARBA" id="ARBA00023002"/>
    </source>
</evidence>
<feature type="binding site" evidence="3">
    <location>
        <position position="31"/>
    </location>
    <ligand>
        <name>NAD(+)</name>
        <dbReference type="ChEBI" id="CHEBI:57540"/>
    </ligand>
</feature>
<name>A0A9Y1BN97_9ARCH</name>
<reference evidence="6" key="1">
    <citation type="journal article" date="2022" name="Nat. Microbiol.">
        <title>Unique mobile elements and scalable gene flow at the prokaryote-eukaryote boundary revealed by circularized Asgard archaea genomes.</title>
        <authorList>
            <person name="Wu F."/>
            <person name="Speth D.R."/>
            <person name="Philosof A."/>
            <person name="Cremiere A."/>
            <person name="Narayanan A."/>
            <person name="Barco R.A."/>
            <person name="Connon S.A."/>
            <person name="Amend J.P."/>
            <person name="Antoshechkin I.A."/>
            <person name="Orphan V.J."/>
        </authorList>
    </citation>
    <scope>NUCLEOTIDE SEQUENCE</scope>
    <source>
        <strain evidence="6">PM71</strain>
    </source>
</reference>
<gene>
    <name evidence="6" type="ORF">K9W45_07570</name>
</gene>
<dbReference type="InterPro" id="IPR022694">
    <property type="entry name" value="3-OHacyl-CoA_DH"/>
</dbReference>
<dbReference type="InterPro" id="IPR008927">
    <property type="entry name" value="6-PGluconate_DH-like_C_sf"/>
</dbReference>
<dbReference type="InterPro" id="IPR006108">
    <property type="entry name" value="3HC_DH_C"/>
</dbReference>
<dbReference type="InterPro" id="IPR013328">
    <property type="entry name" value="6PGD_dom2"/>
</dbReference>
<keyword evidence="3" id="KW-0520">NAD</keyword>
<dbReference type="AlphaFoldDB" id="A0A9Y1BN97"/>
<accession>A0A9Y1BN97</accession>
<evidence type="ECO:0000313" key="6">
    <source>
        <dbReference type="EMBL" id="UJG42144.1"/>
    </source>
</evidence>
<dbReference type="Proteomes" id="UP001201020">
    <property type="component" value="Chromosome"/>
</dbReference>
<feature type="binding site" evidence="3">
    <location>
        <begin position="8"/>
        <end position="13"/>
    </location>
    <ligand>
        <name>NAD(+)</name>
        <dbReference type="ChEBI" id="CHEBI:57540"/>
    </ligand>
</feature>
<feature type="binding site" evidence="3">
    <location>
        <position position="96"/>
    </location>
    <ligand>
        <name>NAD(+)</name>
        <dbReference type="ChEBI" id="CHEBI:57540"/>
    </ligand>
</feature>
<dbReference type="Pfam" id="PF02737">
    <property type="entry name" value="3HCDH_N"/>
    <property type="match status" value="1"/>
</dbReference>
<feature type="binding site" evidence="3">
    <location>
        <position position="118"/>
    </location>
    <ligand>
        <name>NAD(+)</name>
        <dbReference type="ChEBI" id="CHEBI:57540"/>
    </ligand>
</feature>
<feature type="binding site" evidence="3">
    <location>
        <position position="272"/>
    </location>
    <ligand>
        <name>NAD(+)</name>
        <dbReference type="ChEBI" id="CHEBI:57540"/>
    </ligand>
</feature>
<dbReference type="PANTHER" id="PTHR48075">
    <property type="entry name" value="3-HYDROXYACYL-COA DEHYDROGENASE FAMILY PROTEIN"/>
    <property type="match status" value="1"/>
</dbReference>
<dbReference type="GO" id="GO:0016616">
    <property type="term" value="F:oxidoreductase activity, acting on the CH-OH group of donors, NAD or NADP as acceptor"/>
    <property type="evidence" value="ECO:0007669"/>
    <property type="project" value="InterPro"/>
</dbReference>
<dbReference type="Gene3D" id="3.40.50.720">
    <property type="entry name" value="NAD(P)-binding Rossmann-like Domain"/>
    <property type="match status" value="1"/>
</dbReference>
<dbReference type="Gene3D" id="1.10.1040.10">
    <property type="entry name" value="N-(1-d-carboxylethyl)-l-norvaline Dehydrogenase, domain 2"/>
    <property type="match status" value="1"/>
</dbReference>
<dbReference type="PANTHER" id="PTHR48075:SF5">
    <property type="entry name" value="3-HYDROXYBUTYRYL-COA DEHYDROGENASE"/>
    <property type="match status" value="1"/>
</dbReference>
<dbReference type="GO" id="GO:0070403">
    <property type="term" value="F:NAD+ binding"/>
    <property type="evidence" value="ECO:0007669"/>
    <property type="project" value="InterPro"/>
</dbReference>
<feature type="binding site" evidence="3">
    <location>
        <position position="142"/>
    </location>
    <ligand>
        <name>NAD(+)</name>
        <dbReference type="ChEBI" id="CHEBI:57540"/>
    </ligand>
</feature>
<organism evidence="6">
    <name type="scientific">Candidatus Heimdallarchaeum aukensis</name>
    <dbReference type="NCBI Taxonomy" id="2876573"/>
    <lineage>
        <taxon>Archaea</taxon>
        <taxon>Promethearchaeati</taxon>
        <taxon>Candidatus Heimdallarchaeota</taxon>
        <taxon>Candidatus Heimdallarchaeia (ex Rinke et al. 2021) (nom. nud.)</taxon>
        <taxon>Candidatus Heimdallarchaeales</taxon>
        <taxon>Candidatus Heimdallarchaeaceae</taxon>
        <taxon>Candidatus Heimdallarchaeum</taxon>
    </lineage>
</organism>
<dbReference type="EMBL" id="CP084166">
    <property type="protein sequence ID" value="UJG42144.1"/>
    <property type="molecule type" value="Genomic_DNA"/>
</dbReference>
<dbReference type="Pfam" id="PF00725">
    <property type="entry name" value="3HCDH"/>
    <property type="match status" value="1"/>
</dbReference>
<feature type="domain" description="3-hydroxyacyl-CoA dehydrogenase NAD binding" evidence="5">
    <location>
        <begin position="3"/>
        <end position="182"/>
    </location>
</feature>
<evidence type="ECO:0000259" key="5">
    <source>
        <dbReference type="Pfam" id="PF02737"/>
    </source>
</evidence>
<keyword evidence="1" id="KW-0560">Oxidoreductase</keyword>
<dbReference type="SUPFAM" id="SSF48179">
    <property type="entry name" value="6-phosphogluconate dehydrogenase C-terminal domain-like"/>
    <property type="match status" value="1"/>
</dbReference>
<protein>
    <submittedName>
        <fullName evidence="6">3-hydroxyacyl-CoA dehydrogenase family protein</fullName>
    </submittedName>
</protein>
<dbReference type="PIRSF" id="PIRSF000105">
    <property type="entry name" value="HCDH"/>
    <property type="match status" value="1"/>
</dbReference>
<feature type="site" description="Important for catalytic activity" evidence="2">
    <location>
        <position position="139"/>
    </location>
</feature>
<dbReference type="SUPFAM" id="SSF51735">
    <property type="entry name" value="NAD(P)-binding Rossmann-fold domains"/>
    <property type="match status" value="1"/>
</dbReference>
<proteinExistence type="predicted"/>